<reference evidence="8 9" key="1">
    <citation type="journal article" date="2014" name="PLoS ONE">
        <title>Global Analysis of Gene Expression Profiles in Physic Nut (Jatropha curcas L.) Seedlings Exposed to Salt Stress.</title>
        <authorList>
            <person name="Zhang L."/>
            <person name="Zhang C."/>
            <person name="Wu P."/>
            <person name="Chen Y."/>
            <person name="Li M."/>
            <person name="Jiang H."/>
            <person name="Wu G."/>
        </authorList>
    </citation>
    <scope>NUCLEOTIDE SEQUENCE [LARGE SCALE GENOMIC DNA]</scope>
    <source>
        <strain evidence="9">cv. GZQX0401</strain>
        <tissue evidence="8">Young leaves</tissue>
    </source>
</reference>
<sequence length="380" mass="42624">MEEKPKQDAKIDMAEPTFPLDFNESLQNQKTPFFNSSSRRRRNDTWVISIFVIFHLIAFVATMIVNDCWSNSHGDCTVKTLRRMSSQPLSENPLLGPSASTLDKVGALRKTLLVEHQTWHLLSCPWLHSGLIHLIINLIGVIFLGIYLEQEFGPLRTGIIYIFSGFFGTLVTALFVRDSPAVSSSGAQFGLLGATLSALIRNWKLYSNKVAALLILFAVFACNIMLGLLPYVSNYSNIGGLISGFLLGLALLSTPQLRQLAPNKSGFYDKGVKNFFNSKQKLDRPVLRSVSLLIFAFLLLVFLVVALLGFNISQYCQWCRYFDCIPSKRWNCNDMTTSCETMLSDTQSTLTCMGNGNFRIFPFTNISQERTRDLCTLICS</sequence>
<evidence type="ECO:0000256" key="3">
    <source>
        <dbReference type="ARBA" id="ARBA00022692"/>
    </source>
</evidence>
<protein>
    <recommendedName>
        <fullName evidence="6">RHOMBOID-like protein</fullName>
        <ecNumber evidence="6">3.4.21.105</ecNumber>
    </recommendedName>
</protein>
<comment type="catalytic activity">
    <reaction evidence="6">
        <text>Cleaves type-1 transmembrane domains using a catalytic dyad composed of serine and histidine that are contributed by different transmembrane domains.</text>
        <dbReference type="EC" id="3.4.21.105"/>
    </reaction>
</comment>
<dbReference type="Pfam" id="PF01694">
    <property type="entry name" value="Rhomboid"/>
    <property type="match status" value="1"/>
</dbReference>
<dbReference type="GO" id="GO:0004252">
    <property type="term" value="F:serine-type endopeptidase activity"/>
    <property type="evidence" value="ECO:0007669"/>
    <property type="project" value="InterPro"/>
</dbReference>
<comment type="similarity">
    <text evidence="2 6">Belongs to the peptidase S54 family.</text>
</comment>
<keyword evidence="3 6" id="KW-0812">Transmembrane</keyword>
<name>A0A067KLS8_JATCU</name>
<dbReference type="AlphaFoldDB" id="A0A067KLS8"/>
<keyword evidence="6" id="KW-0645">Protease</keyword>
<evidence type="ECO:0000259" key="7">
    <source>
        <dbReference type="Pfam" id="PF01694"/>
    </source>
</evidence>
<proteinExistence type="inferred from homology"/>
<gene>
    <name evidence="8" type="ORF">JCGZ_12021</name>
</gene>
<keyword evidence="9" id="KW-1185">Reference proteome</keyword>
<keyword evidence="4 6" id="KW-1133">Transmembrane helix</keyword>
<feature type="transmembrane region" description="Helical" evidence="6">
    <location>
        <begin position="238"/>
        <end position="257"/>
    </location>
</feature>
<accession>A0A067KLS8</accession>
<keyword evidence="5 6" id="KW-0472">Membrane</keyword>
<dbReference type="SUPFAM" id="SSF144091">
    <property type="entry name" value="Rhomboid-like"/>
    <property type="match status" value="1"/>
</dbReference>
<feature type="domain" description="Peptidase S54 rhomboid" evidence="7">
    <location>
        <begin position="116"/>
        <end position="252"/>
    </location>
</feature>
<dbReference type="EMBL" id="KK914570">
    <property type="protein sequence ID" value="KDP32729.1"/>
    <property type="molecule type" value="Genomic_DNA"/>
</dbReference>
<dbReference type="InterPro" id="IPR002610">
    <property type="entry name" value="Peptidase_S54_rhomboid-like"/>
</dbReference>
<dbReference type="Proteomes" id="UP000027138">
    <property type="component" value="Unassembled WGS sequence"/>
</dbReference>
<dbReference type="InterPro" id="IPR022764">
    <property type="entry name" value="Peptidase_S54_rhomboid_dom"/>
</dbReference>
<feature type="transmembrane region" description="Helical" evidence="6">
    <location>
        <begin position="212"/>
        <end position="232"/>
    </location>
</feature>
<dbReference type="GO" id="GO:0016020">
    <property type="term" value="C:membrane"/>
    <property type="evidence" value="ECO:0007669"/>
    <property type="project" value="UniProtKB-SubCell"/>
</dbReference>
<organism evidence="8 9">
    <name type="scientific">Jatropha curcas</name>
    <name type="common">Barbados nut</name>
    <dbReference type="NCBI Taxonomy" id="180498"/>
    <lineage>
        <taxon>Eukaryota</taxon>
        <taxon>Viridiplantae</taxon>
        <taxon>Streptophyta</taxon>
        <taxon>Embryophyta</taxon>
        <taxon>Tracheophyta</taxon>
        <taxon>Spermatophyta</taxon>
        <taxon>Magnoliopsida</taxon>
        <taxon>eudicotyledons</taxon>
        <taxon>Gunneridae</taxon>
        <taxon>Pentapetalae</taxon>
        <taxon>rosids</taxon>
        <taxon>fabids</taxon>
        <taxon>Malpighiales</taxon>
        <taxon>Euphorbiaceae</taxon>
        <taxon>Crotonoideae</taxon>
        <taxon>Jatropheae</taxon>
        <taxon>Jatropha</taxon>
    </lineage>
</organism>
<dbReference type="PANTHER" id="PTHR22936:SF75">
    <property type="entry name" value="RHOMBOID-LIKE PROTEIN 8"/>
    <property type="match status" value="1"/>
</dbReference>
<evidence type="ECO:0000256" key="5">
    <source>
        <dbReference type="ARBA" id="ARBA00023136"/>
    </source>
</evidence>
<feature type="transmembrane region" description="Helical" evidence="6">
    <location>
        <begin position="46"/>
        <end position="65"/>
    </location>
</feature>
<feature type="transmembrane region" description="Helical" evidence="6">
    <location>
        <begin position="126"/>
        <end position="147"/>
    </location>
</feature>
<comment type="function">
    <text evidence="6">Serine protease involved in intramembrane proteolysis.</text>
</comment>
<comment type="subcellular location">
    <subcellularLocation>
        <location evidence="1 6">Membrane</location>
        <topology evidence="1 6">Multi-pass membrane protein</topology>
    </subcellularLocation>
</comment>
<evidence type="ECO:0000256" key="1">
    <source>
        <dbReference type="ARBA" id="ARBA00004141"/>
    </source>
</evidence>
<dbReference type="STRING" id="180498.A0A067KLS8"/>
<feature type="transmembrane region" description="Helical" evidence="6">
    <location>
        <begin position="159"/>
        <end position="176"/>
    </location>
</feature>
<keyword evidence="6" id="KW-0720">Serine protease</keyword>
<dbReference type="KEGG" id="jcu:105638862"/>
<dbReference type="Gene3D" id="1.20.1540.10">
    <property type="entry name" value="Rhomboid-like"/>
    <property type="match status" value="1"/>
</dbReference>
<dbReference type="OrthoDB" id="418595at2759"/>
<evidence type="ECO:0000313" key="9">
    <source>
        <dbReference type="Proteomes" id="UP000027138"/>
    </source>
</evidence>
<dbReference type="InterPro" id="IPR035952">
    <property type="entry name" value="Rhomboid-like_sf"/>
</dbReference>
<dbReference type="GO" id="GO:0006508">
    <property type="term" value="P:proteolysis"/>
    <property type="evidence" value="ECO:0007669"/>
    <property type="project" value="UniProtKB-KW"/>
</dbReference>
<dbReference type="PANTHER" id="PTHR22936">
    <property type="entry name" value="RHOMBOID-RELATED"/>
    <property type="match status" value="1"/>
</dbReference>
<evidence type="ECO:0000256" key="2">
    <source>
        <dbReference type="ARBA" id="ARBA00009045"/>
    </source>
</evidence>
<evidence type="ECO:0000256" key="6">
    <source>
        <dbReference type="RuleBase" id="RU362115"/>
    </source>
</evidence>
<evidence type="ECO:0000313" key="8">
    <source>
        <dbReference type="EMBL" id="KDP32729.1"/>
    </source>
</evidence>
<comment type="caution">
    <text evidence="6">Lacks conserved residue(s) required for the propagation of feature annotation.</text>
</comment>
<feature type="transmembrane region" description="Helical" evidence="6">
    <location>
        <begin position="286"/>
        <end position="310"/>
    </location>
</feature>
<evidence type="ECO:0000256" key="4">
    <source>
        <dbReference type="ARBA" id="ARBA00022989"/>
    </source>
</evidence>
<dbReference type="EC" id="3.4.21.105" evidence="6"/>
<keyword evidence="6" id="KW-0378">Hydrolase</keyword>